<evidence type="ECO:0000256" key="2">
    <source>
        <dbReference type="SAM" id="SignalP"/>
    </source>
</evidence>
<feature type="compositionally biased region" description="Polar residues" evidence="1">
    <location>
        <begin position="213"/>
        <end position="224"/>
    </location>
</feature>
<organism evidence="3 4">
    <name type="scientific">Fusarium heterosporum</name>
    <dbReference type="NCBI Taxonomy" id="42747"/>
    <lineage>
        <taxon>Eukaryota</taxon>
        <taxon>Fungi</taxon>
        <taxon>Dikarya</taxon>
        <taxon>Ascomycota</taxon>
        <taxon>Pezizomycotina</taxon>
        <taxon>Sordariomycetes</taxon>
        <taxon>Hypocreomycetidae</taxon>
        <taxon>Hypocreales</taxon>
        <taxon>Nectriaceae</taxon>
        <taxon>Fusarium</taxon>
        <taxon>Fusarium heterosporum species complex</taxon>
    </lineage>
</organism>
<evidence type="ECO:0000313" key="4">
    <source>
        <dbReference type="Proteomes" id="UP000567885"/>
    </source>
</evidence>
<evidence type="ECO:0000313" key="3">
    <source>
        <dbReference type="EMBL" id="KAF5671211.1"/>
    </source>
</evidence>
<dbReference type="AlphaFoldDB" id="A0A8H5TJZ3"/>
<accession>A0A8H5TJZ3</accession>
<keyword evidence="2" id="KW-0732">Signal</keyword>
<sequence>MKVASFSLVSFYLLLFAYQCAAEPSKTIQCPEIHPSQHISPIMCKTSDGSVLEVDSSHLFSCELSYVAVRSSAVEDNTRGAKQGPSNNGTCQVWLVQFTGDGIVQQSCCGEAGEKLVNLAYRAEGSLAKRVNQDQRMVEEQRPVNHMQTDDEAVTSDQDSSEFEEYEGDDDDDDYEYDEYEYGHGLSEEDEMIGNQYEEEVKDKFKETAKANDATSQPLRPTDQ</sequence>
<feature type="compositionally biased region" description="Acidic residues" evidence="1">
    <location>
        <begin position="150"/>
        <end position="180"/>
    </location>
</feature>
<evidence type="ECO:0008006" key="5">
    <source>
        <dbReference type="Google" id="ProtNLM"/>
    </source>
</evidence>
<dbReference type="EMBL" id="JAAGWQ010000069">
    <property type="protein sequence ID" value="KAF5671211.1"/>
    <property type="molecule type" value="Genomic_DNA"/>
</dbReference>
<dbReference type="Proteomes" id="UP000567885">
    <property type="component" value="Unassembled WGS sequence"/>
</dbReference>
<feature type="chain" id="PRO_5034179546" description="Secreted protein" evidence="2">
    <location>
        <begin position="23"/>
        <end position="224"/>
    </location>
</feature>
<dbReference type="OrthoDB" id="5102538at2759"/>
<gene>
    <name evidence="3" type="ORF">FHETE_4181</name>
</gene>
<evidence type="ECO:0000256" key="1">
    <source>
        <dbReference type="SAM" id="MobiDB-lite"/>
    </source>
</evidence>
<feature type="compositionally biased region" description="Basic and acidic residues" evidence="1">
    <location>
        <begin position="131"/>
        <end position="143"/>
    </location>
</feature>
<feature type="compositionally biased region" description="Acidic residues" evidence="1">
    <location>
        <begin position="188"/>
        <end position="198"/>
    </location>
</feature>
<proteinExistence type="predicted"/>
<feature type="region of interest" description="Disordered" evidence="1">
    <location>
        <begin position="131"/>
        <end position="224"/>
    </location>
</feature>
<reference evidence="3 4" key="1">
    <citation type="submission" date="2020-05" db="EMBL/GenBank/DDBJ databases">
        <title>Identification and distribution of gene clusters putatively required for synthesis of sphingolipid metabolism inhibitors in phylogenetically diverse species of the filamentous fungus Fusarium.</title>
        <authorList>
            <person name="Kim H.-S."/>
            <person name="Busman M."/>
            <person name="Brown D.W."/>
            <person name="Divon H."/>
            <person name="Uhlig S."/>
            <person name="Proctor R.H."/>
        </authorList>
    </citation>
    <scope>NUCLEOTIDE SEQUENCE [LARGE SCALE GENOMIC DNA]</scope>
    <source>
        <strain evidence="3 4">NRRL 20693</strain>
    </source>
</reference>
<name>A0A8H5TJZ3_FUSHE</name>
<keyword evidence="4" id="KW-1185">Reference proteome</keyword>
<protein>
    <recommendedName>
        <fullName evidence="5">Secreted protein</fullName>
    </recommendedName>
</protein>
<feature type="signal peptide" evidence="2">
    <location>
        <begin position="1"/>
        <end position="22"/>
    </location>
</feature>
<feature type="compositionally biased region" description="Basic and acidic residues" evidence="1">
    <location>
        <begin position="199"/>
        <end position="210"/>
    </location>
</feature>
<comment type="caution">
    <text evidence="3">The sequence shown here is derived from an EMBL/GenBank/DDBJ whole genome shotgun (WGS) entry which is preliminary data.</text>
</comment>